<dbReference type="Proteomes" id="UP000785679">
    <property type="component" value="Unassembled WGS sequence"/>
</dbReference>
<comment type="caution">
    <text evidence="4">The sequence shown here is derived from an EMBL/GenBank/DDBJ whole genome shotgun (WGS) entry which is preliminary data.</text>
</comment>
<name>A0A8J8NY13_HALGN</name>
<evidence type="ECO:0000259" key="3">
    <source>
        <dbReference type="Pfam" id="PF07885"/>
    </source>
</evidence>
<evidence type="ECO:0000313" key="4">
    <source>
        <dbReference type="EMBL" id="TNV82239.1"/>
    </source>
</evidence>
<dbReference type="GO" id="GO:0016020">
    <property type="term" value="C:membrane"/>
    <property type="evidence" value="ECO:0007669"/>
    <property type="project" value="InterPro"/>
</dbReference>
<dbReference type="InterPro" id="IPR013099">
    <property type="entry name" value="K_chnl_dom"/>
</dbReference>
<feature type="transmembrane region" description="Helical" evidence="2">
    <location>
        <begin position="203"/>
        <end position="227"/>
    </location>
</feature>
<feature type="transmembrane region" description="Helical" evidence="2">
    <location>
        <begin position="79"/>
        <end position="102"/>
    </location>
</feature>
<feature type="compositionally biased region" description="Basic residues" evidence="1">
    <location>
        <begin position="366"/>
        <end position="375"/>
    </location>
</feature>
<dbReference type="PANTHER" id="PTHR10153">
    <property type="entry name" value="SMALL CONDUCTANCE CALCIUM-ACTIVATED POTASSIUM CHANNEL"/>
    <property type="match status" value="1"/>
</dbReference>
<keyword evidence="5" id="KW-1185">Reference proteome</keyword>
<keyword evidence="2" id="KW-1133">Transmembrane helix</keyword>
<dbReference type="InterPro" id="IPR015449">
    <property type="entry name" value="K_chnl_Ca-activ_SK"/>
</dbReference>
<dbReference type="GO" id="GO:0016286">
    <property type="term" value="F:small conductance calcium-activated potassium channel activity"/>
    <property type="evidence" value="ECO:0007669"/>
    <property type="project" value="InterPro"/>
</dbReference>
<protein>
    <recommendedName>
        <fullName evidence="3">Potassium channel domain-containing protein</fullName>
    </recommendedName>
</protein>
<evidence type="ECO:0000313" key="5">
    <source>
        <dbReference type="Proteomes" id="UP000785679"/>
    </source>
</evidence>
<keyword evidence="2" id="KW-0812">Transmembrane</keyword>
<organism evidence="4 5">
    <name type="scientific">Halteria grandinella</name>
    <dbReference type="NCBI Taxonomy" id="5974"/>
    <lineage>
        <taxon>Eukaryota</taxon>
        <taxon>Sar</taxon>
        <taxon>Alveolata</taxon>
        <taxon>Ciliophora</taxon>
        <taxon>Intramacronucleata</taxon>
        <taxon>Spirotrichea</taxon>
        <taxon>Stichotrichia</taxon>
        <taxon>Sporadotrichida</taxon>
        <taxon>Halteriidae</taxon>
        <taxon>Halteria</taxon>
    </lineage>
</organism>
<reference evidence="4" key="1">
    <citation type="submission" date="2019-06" db="EMBL/GenBank/DDBJ databases">
        <authorList>
            <person name="Zheng W."/>
        </authorList>
    </citation>
    <scope>NUCLEOTIDE SEQUENCE</scope>
    <source>
        <strain evidence="4">QDHG01</strain>
    </source>
</reference>
<sequence length="375" mass="43128">MLCFTILSRYRLTLKWKIQKKLLIPSDTLFTTKEYQNIILEIVIMSLAPIPGIQDLYIPETYPDWKDPDTGKLGAHAKLYVNAILLSCAMILRMVLLIRFLITFTRFRSARQQRLCLYSNDQEADFMFAIKAIKEDSPYTFVAFALVVPLLALAYCVRIFEQPLIPVSNQNFDSFGNCVWFLIVTMATVGFGDYWPTSYLGRIVGMLSCFWGVFTLSTMVVILNNLLEFTEGERKSFDLLMKMKCKDELKACTVNVIISAQKHKFERSRDDIDYTKLSTAYTMFRKSIFELKRAAKRVQAMRGNENDIDTFTRDLGDIHKEIDKVRDHQKILLKELGAQYMQLPQIPKKRRGSSTNRSGSPNNSGVHKRNGSQPG</sequence>
<accession>A0A8J8NY13</accession>
<feature type="transmembrane region" description="Helical" evidence="2">
    <location>
        <begin position="172"/>
        <end position="191"/>
    </location>
</feature>
<feature type="transmembrane region" description="Helical" evidence="2">
    <location>
        <begin position="141"/>
        <end position="160"/>
    </location>
</feature>
<dbReference type="OrthoDB" id="312411at2759"/>
<feature type="compositionally biased region" description="Polar residues" evidence="1">
    <location>
        <begin position="353"/>
        <end position="365"/>
    </location>
</feature>
<feature type="region of interest" description="Disordered" evidence="1">
    <location>
        <begin position="343"/>
        <end position="375"/>
    </location>
</feature>
<gene>
    <name evidence="4" type="ORF">FGO68_gene6366</name>
</gene>
<feature type="domain" description="Potassium channel" evidence="3">
    <location>
        <begin position="160"/>
        <end position="229"/>
    </location>
</feature>
<dbReference type="PRINTS" id="PR00169">
    <property type="entry name" value="KCHANNEL"/>
</dbReference>
<dbReference type="SUPFAM" id="SSF81324">
    <property type="entry name" value="Voltage-gated potassium channels"/>
    <property type="match status" value="1"/>
</dbReference>
<keyword evidence="2" id="KW-0472">Membrane</keyword>
<dbReference type="AlphaFoldDB" id="A0A8J8NY13"/>
<proteinExistence type="predicted"/>
<dbReference type="Gene3D" id="1.10.287.70">
    <property type="match status" value="1"/>
</dbReference>
<feature type="transmembrane region" description="Helical" evidence="2">
    <location>
        <begin position="38"/>
        <end position="58"/>
    </location>
</feature>
<dbReference type="EMBL" id="RRYP01005211">
    <property type="protein sequence ID" value="TNV82239.1"/>
    <property type="molecule type" value="Genomic_DNA"/>
</dbReference>
<evidence type="ECO:0000256" key="2">
    <source>
        <dbReference type="SAM" id="Phobius"/>
    </source>
</evidence>
<evidence type="ECO:0000256" key="1">
    <source>
        <dbReference type="SAM" id="MobiDB-lite"/>
    </source>
</evidence>
<dbReference type="Pfam" id="PF07885">
    <property type="entry name" value="Ion_trans_2"/>
    <property type="match status" value="1"/>
</dbReference>